<dbReference type="PANTHER" id="PTHR36373:SF2">
    <property type="entry name" value="TPX2 CENTRAL DOMAIN-CONTAINING PROTEIN"/>
    <property type="match status" value="1"/>
</dbReference>
<feature type="compositionally biased region" description="Basic and acidic residues" evidence="1">
    <location>
        <begin position="152"/>
        <end position="171"/>
    </location>
</feature>
<evidence type="ECO:0000313" key="2">
    <source>
        <dbReference type="EMBL" id="PRQ44608.1"/>
    </source>
</evidence>
<dbReference type="Proteomes" id="UP000238479">
    <property type="component" value="Chromosome 3"/>
</dbReference>
<keyword evidence="3" id="KW-1185">Reference proteome</keyword>
<gene>
    <name evidence="2" type="ORF">RchiOBHm_Chr3g0481111</name>
</gene>
<feature type="compositionally biased region" description="Polar residues" evidence="1">
    <location>
        <begin position="108"/>
        <end position="117"/>
    </location>
</feature>
<feature type="region of interest" description="Disordered" evidence="1">
    <location>
        <begin position="82"/>
        <end position="174"/>
    </location>
</feature>
<protein>
    <submittedName>
        <fullName evidence="2">Uncharacterized protein</fullName>
    </submittedName>
</protein>
<evidence type="ECO:0000313" key="3">
    <source>
        <dbReference type="Proteomes" id="UP000238479"/>
    </source>
</evidence>
<dbReference type="OrthoDB" id="1924112at2759"/>
<comment type="caution">
    <text evidence="2">The sequence shown here is derived from an EMBL/GenBank/DDBJ whole genome shotgun (WGS) entry which is preliminary data.</text>
</comment>
<reference evidence="2 3" key="1">
    <citation type="journal article" date="2018" name="Nat. Genet.">
        <title>The Rosa genome provides new insights in the design of modern roses.</title>
        <authorList>
            <person name="Bendahmane M."/>
        </authorList>
    </citation>
    <scope>NUCLEOTIDE SEQUENCE [LARGE SCALE GENOMIC DNA]</scope>
    <source>
        <strain evidence="3">cv. Old Blush</strain>
    </source>
</reference>
<dbReference type="STRING" id="74649.A0A2P6RDW7"/>
<name>A0A2P6RDW7_ROSCH</name>
<accession>A0A2P6RDW7</accession>
<dbReference type="Gramene" id="PRQ44608">
    <property type="protein sequence ID" value="PRQ44608"/>
    <property type="gene ID" value="RchiOBHm_Chr3g0481111"/>
</dbReference>
<evidence type="ECO:0000256" key="1">
    <source>
        <dbReference type="SAM" id="MobiDB-lite"/>
    </source>
</evidence>
<feature type="compositionally biased region" description="Basic and acidic residues" evidence="1">
    <location>
        <begin position="86"/>
        <end position="96"/>
    </location>
</feature>
<organism evidence="2 3">
    <name type="scientific">Rosa chinensis</name>
    <name type="common">China rose</name>
    <dbReference type="NCBI Taxonomy" id="74649"/>
    <lineage>
        <taxon>Eukaryota</taxon>
        <taxon>Viridiplantae</taxon>
        <taxon>Streptophyta</taxon>
        <taxon>Embryophyta</taxon>
        <taxon>Tracheophyta</taxon>
        <taxon>Spermatophyta</taxon>
        <taxon>Magnoliopsida</taxon>
        <taxon>eudicotyledons</taxon>
        <taxon>Gunneridae</taxon>
        <taxon>Pentapetalae</taxon>
        <taxon>rosids</taxon>
        <taxon>fabids</taxon>
        <taxon>Rosales</taxon>
        <taxon>Rosaceae</taxon>
        <taxon>Rosoideae</taxon>
        <taxon>Rosoideae incertae sedis</taxon>
        <taxon>Rosa</taxon>
    </lineage>
</organism>
<dbReference type="OMA" id="WDNIDST"/>
<proteinExistence type="predicted"/>
<dbReference type="EMBL" id="PDCK01000041">
    <property type="protein sequence ID" value="PRQ44608.1"/>
    <property type="molecule type" value="Genomic_DNA"/>
</dbReference>
<dbReference type="PANTHER" id="PTHR36373">
    <property type="entry name" value="EXPRESSED PROTEIN"/>
    <property type="match status" value="1"/>
</dbReference>
<dbReference type="AlphaFoldDB" id="A0A2P6RDW7"/>
<sequence>MKPEIIDWSNIESIFVEDETYENFKAPKWVDLSAQDELIDDEAWFCNPDCKHPKSAEDFHKSARSLKGKLLRSLSVSEILPSRGKSQRDVKLKGVETKPPSAAKLRNMKTNSSNYVCSVNDESENKNPNMAAPLPIAPCKSKSRKASMTPCSEKKKQGDESSQDSSKDSKHYGVKPKLKSTFSASNSLKGREILNQITEFFTDMKNLTNRCSRKKTLENNCLKEKVWERMPLIVREGDY</sequence>